<dbReference type="Proteomes" id="UP000216189">
    <property type="component" value="Unassembled WGS sequence"/>
</dbReference>
<dbReference type="PANTHER" id="PTHR34858">
    <property type="entry name" value="CYSO-CYSTEINE PEPTIDASE"/>
    <property type="match status" value="1"/>
</dbReference>
<comment type="caution">
    <text evidence="7">The sequence shown here is derived from an EMBL/GenBank/DDBJ whole genome shotgun (WGS) entry which is preliminary data.</text>
</comment>
<feature type="domain" description="MPN" evidence="6">
    <location>
        <begin position="1"/>
        <end position="135"/>
    </location>
</feature>
<dbReference type="InterPro" id="IPR037518">
    <property type="entry name" value="MPN"/>
</dbReference>
<dbReference type="InterPro" id="IPR000555">
    <property type="entry name" value="JAMM/MPN+_dom"/>
</dbReference>
<protein>
    <submittedName>
        <fullName evidence="7">Mov34/MPN/PAD-1 family protein</fullName>
    </submittedName>
</protein>
<sequence length="135" mass="15519">MKINEDVIERMILQAQEDAPIETCGYLMGNDDVVTESYWMENIDHSEEHFSFAPKDQFAALKYARSKGLKILANWHSHPASPSRPSQEDIRMALDPRIRYAIVSLFEGIHINSFAIREGEVIDKEVHFAQEPSEE</sequence>
<proteinExistence type="predicted"/>
<dbReference type="SMART" id="SM00232">
    <property type="entry name" value="JAB_MPN"/>
    <property type="match status" value="1"/>
</dbReference>
<name>A0AA37HXB1_SEGBR</name>
<evidence type="ECO:0000313" key="8">
    <source>
        <dbReference type="EMBL" id="OYP53832.1"/>
    </source>
</evidence>
<evidence type="ECO:0000256" key="3">
    <source>
        <dbReference type="ARBA" id="ARBA00022801"/>
    </source>
</evidence>
<organism evidence="7 10">
    <name type="scientific">Segatella bryantii</name>
    <name type="common">Prevotella bryantii</name>
    <dbReference type="NCBI Taxonomy" id="77095"/>
    <lineage>
        <taxon>Bacteria</taxon>
        <taxon>Pseudomonadati</taxon>
        <taxon>Bacteroidota</taxon>
        <taxon>Bacteroidia</taxon>
        <taxon>Bacteroidales</taxon>
        <taxon>Prevotellaceae</taxon>
        <taxon>Segatella</taxon>
    </lineage>
</organism>
<dbReference type="PROSITE" id="PS50249">
    <property type="entry name" value="MPN"/>
    <property type="match status" value="1"/>
</dbReference>
<dbReference type="GO" id="GO:0008270">
    <property type="term" value="F:zinc ion binding"/>
    <property type="evidence" value="ECO:0007669"/>
    <property type="project" value="TreeGrafter"/>
</dbReference>
<dbReference type="Gene3D" id="3.40.140.10">
    <property type="entry name" value="Cytidine Deaminase, domain 2"/>
    <property type="match status" value="1"/>
</dbReference>
<dbReference type="GeneID" id="72478928"/>
<keyword evidence="2" id="KW-0479">Metal-binding</keyword>
<gene>
    <name evidence="8" type="ORF">CIK91_10990</name>
    <name evidence="7" type="ORF">PRRU23_23550</name>
</gene>
<evidence type="ECO:0000256" key="4">
    <source>
        <dbReference type="ARBA" id="ARBA00022833"/>
    </source>
</evidence>
<dbReference type="CDD" id="cd08070">
    <property type="entry name" value="MPN_like"/>
    <property type="match status" value="1"/>
</dbReference>
<evidence type="ECO:0000313" key="10">
    <source>
        <dbReference type="Proteomes" id="UP000887043"/>
    </source>
</evidence>
<dbReference type="RefSeq" id="WP_006283808.1">
    <property type="nucleotide sequence ID" value="NZ_BPTR01000001.1"/>
</dbReference>
<accession>A0AA37HXB1</accession>
<evidence type="ECO:0000256" key="1">
    <source>
        <dbReference type="ARBA" id="ARBA00022670"/>
    </source>
</evidence>
<dbReference type="PANTHER" id="PTHR34858:SF1">
    <property type="entry name" value="CYSO-CYSTEINE PEPTIDASE"/>
    <property type="match status" value="1"/>
</dbReference>
<dbReference type="EMBL" id="NPJF01000052">
    <property type="protein sequence ID" value="OYP53832.1"/>
    <property type="molecule type" value="Genomic_DNA"/>
</dbReference>
<evidence type="ECO:0000256" key="5">
    <source>
        <dbReference type="ARBA" id="ARBA00023049"/>
    </source>
</evidence>
<dbReference type="InterPro" id="IPR028090">
    <property type="entry name" value="JAB_dom_prok"/>
</dbReference>
<reference evidence="8 9" key="1">
    <citation type="submission" date="2017-08" db="EMBL/GenBank/DDBJ databases">
        <title>Comparative genomics of non-oral Prevotella species.</title>
        <authorList>
            <person name="Accetto T."/>
            <person name="Nograsek B."/>
            <person name="Avgustin G."/>
        </authorList>
    </citation>
    <scope>NUCLEOTIDE SEQUENCE [LARGE SCALE GENOMIC DNA]</scope>
    <source>
        <strain evidence="8 9">TC1-1</strain>
    </source>
</reference>
<evidence type="ECO:0000313" key="9">
    <source>
        <dbReference type="Proteomes" id="UP000216189"/>
    </source>
</evidence>
<evidence type="ECO:0000256" key="2">
    <source>
        <dbReference type="ARBA" id="ARBA00022723"/>
    </source>
</evidence>
<dbReference type="SUPFAM" id="SSF102712">
    <property type="entry name" value="JAB1/MPN domain"/>
    <property type="match status" value="1"/>
</dbReference>
<dbReference type="InterPro" id="IPR051929">
    <property type="entry name" value="VirAsm_ModProt"/>
</dbReference>
<keyword evidence="3" id="KW-0378">Hydrolase</keyword>
<dbReference type="GO" id="GO:0008235">
    <property type="term" value="F:metalloexopeptidase activity"/>
    <property type="evidence" value="ECO:0007669"/>
    <property type="project" value="TreeGrafter"/>
</dbReference>
<reference evidence="7" key="2">
    <citation type="submission" date="2021-08" db="EMBL/GenBank/DDBJ databases">
        <title>Prevotella lacticifex sp. nov., isolated from rumen of cow.</title>
        <authorList>
            <person name="Shinkai T."/>
            <person name="Ikeyama N."/>
            <person name="Kumagai M."/>
            <person name="Ohmori H."/>
            <person name="Sakamoto M."/>
            <person name="Ohkuma M."/>
            <person name="Mitsumori M."/>
        </authorList>
    </citation>
    <scope>NUCLEOTIDE SEQUENCE</scope>
    <source>
        <strain evidence="7">DSM 11371</strain>
    </source>
</reference>
<dbReference type="AlphaFoldDB" id="A0AA37HXB1"/>
<evidence type="ECO:0000313" key="7">
    <source>
        <dbReference type="EMBL" id="GJG28655.1"/>
    </source>
</evidence>
<keyword evidence="1" id="KW-0645">Protease</keyword>
<dbReference type="EMBL" id="BPTR01000001">
    <property type="protein sequence ID" value="GJG28655.1"/>
    <property type="molecule type" value="Genomic_DNA"/>
</dbReference>
<evidence type="ECO:0000259" key="6">
    <source>
        <dbReference type="PROSITE" id="PS50249"/>
    </source>
</evidence>
<dbReference type="FunFam" id="3.40.140.10:FF:000085">
    <property type="entry name" value="Mov34/MPN/PAD-1 family protein"/>
    <property type="match status" value="1"/>
</dbReference>
<keyword evidence="5" id="KW-0482">Metalloprotease</keyword>
<keyword evidence="9" id="KW-1185">Reference proteome</keyword>
<dbReference type="Proteomes" id="UP000887043">
    <property type="component" value="Unassembled WGS sequence"/>
</dbReference>
<dbReference type="GO" id="GO:0006508">
    <property type="term" value="P:proteolysis"/>
    <property type="evidence" value="ECO:0007669"/>
    <property type="project" value="UniProtKB-KW"/>
</dbReference>
<dbReference type="Pfam" id="PF14464">
    <property type="entry name" value="Prok-JAB"/>
    <property type="match status" value="1"/>
</dbReference>
<keyword evidence="4" id="KW-0862">Zinc</keyword>